<dbReference type="AlphaFoldDB" id="A0AAN5AKW6"/>
<gene>
    <name evidence="1" type="ORF">PEDI_38320</name>
</gene>
<keyword evidence="2" id="KW-1185">Reference proteome</keyword>
<reference evidence="1 2" key="1">
    <citation type="submission" date="2021-12" db="EMBL/GenBank/DDBJ databases">
        <title>Genome sequencing of bacteria with rrn-lacking chromosome and rrn-plasmid.</title>
        <authorList>
            <person name="Anda M."/>
            <person name="Iwasaki W."/>
        </authorList>
    </citation>
    <scope>NUCLEOTIDE SEQUENCE [LARGE SCALE GENOMIC DNA]</scope>
    <source>
        <strain evidence="1 2">NBRC 15940</strain>
    </source>
</reference>
<evidence type="ECO:0000313" key="2">
    <source>
        <dbReference type="Proteomes" id="UP001310022"/>
    </source>
</evidence>
<dbReference type="EMBL" id="BQKE01000002">
    <property type="protein sequence ID" value="GJM63280.1"/>
    <property type="molecule type" value="Genomic_DNA"/>
</dbReference>
<dbReference type="Gene3D" id="2.40.50.140">
    <property type="entry name" value="Nucleic acid-binding proteins"/>
    <property type="match status" value="1"/>
</dbReference>
<comment type="caution">
    <text evidence="1">The sequence shown here is derived from an EMBL/GenBank/DDBJ whole genome shotgun (WGS) entry which is preliminary data.</text>
</comment>
<dbReference type="InterPro" id="IPR012340">
    <property type="entry name" value="NA-bd_OB-fold"/>
</dbReference>
<accession>A0AAN5AKW6</accession>
<protein>
    <submittedName>
        <fullName evidence="1">Uncharacterized protein</fullName>
    </submittedName>
</protein>
<sequence length="227" mass="26838">MERTGKIIKIFPEKRYGFIEDQKENIIWFHFNELMDLNHEEKGLVVFRLSHDAEKPQKDRAYKIRKIRYTADGEPVADRAYGSHLHQGVEDVLSFALQKIKGEGRYLLEEEIKFPHPVGYQECVPTTEEDDIFYARRLNRNGHSRFVRNRKKIETDTLVVILRRKKLYWEIITAFFGHLAEVEPFDKKAGQASWDFWTTHALIEGSDPIEEESIVKDCPWEKKAGWK</sequence>
<dbReference type="RefSeq" id="WP_338238465.1">
    <property type="nucleotide sequence ID" value="NZ_BQKE01000002.1"/>
</dbReference>
<evidence type="ECO:0000313" key="1">
    <source>
        <dbReference type="EMBL" id="GJM63280.1"/>
    </source>
</evidence>
<name>A0AAN5AKW6_9BACT</name>
<proteinExistence type="predicted"/>
<dbReference type="Proteomes" id="UP001310022">
    <property type="component" value="Unassembled WGS sequence"/>
</dbReference>
<organism evidence="1 2">
    <name type="scientific">Persicobacter diffluens</name>
    <dbReference type="NCBI Taxonomy" id="981"/>
    <lineage>
        <taxon>Bacteria</taxon>
        <taxon>Pseudomonadati</taxon>
        <taxon>Bacteroidota</taxon>
        <taxon>Cytophagia</taxon>
        <taxon>Cytophagales</taxon>
        <taxon>Persicobacteraceae</taxon>
        <taxon>Persicobacter</taxon>
    </lineage>
</organism>